<dbReference type="EMBL" id="UZAK01001083">
    <property type="protein sequence ID" value="VDO67198.1"/>
    <property type="molecule type" value="Genomic_DNA"/>
</dbReference>
<dbReference type="Proteomes" id="UP000279833">
    <property type="component" value="Unassembled WGS sequence"/>
</dbReference>
<sequence length="31" mass="3885">MGLFQIPLFFFSMKYFRKMKNFGQYLQIMND</sequence>
<keyword evidence="2" id="KW-1185">Reference proteome</keyword>
<dbReference type="AlphaFoldDB" id="A0A183JF98"/>
<proteinExistence type="predicted"/>
<evidence type="ECO:0000313" key="1">
    <source>
        <dbReference type="EMBL" id="VDO67198.1"/>
    </source>
</evidence>
<evidence type="ECO:0000313" key="3">
    <source>
        <dbReference type="WBParaSite" id="SCUD_0000136401-mRNA-1"/>
    </source>
</evidence>
<name>A0A183JF98_9TREM</name>
<protein>
    <submittedName>
        <fullName evidence="1 3">Uncharacterized protein</fullName>
    </submittedName>
</protein>
<reference evidence="1 2" key="2">
    <citation type="submission" date="2018-11" db="EMBL/GenBank/DDBJ databases">
        <authorList>
            <consortium name="Pathogen Informatics"/>
        </authorList>
    </citation>
    <scope>NUCLEOTIDE SEQUENCE [LARGE SCALE GENOMIC DNA]</scope>
    <source>
        <strain evidence="1">Dakar</strain>
        <strain evidence="2">Dakar, Senegal</strain>
    </source>
</reference>
<gene>
    <name evidence="1" type="ORF">SCUD_LOCUS1365</name>
</gene>
<organism evidence="3">
    <name type="scientific">Schistosoma curassoni</name>
    <dbReference type="NCBI Taxonomy" id="6186"/>
    <lineage>
        <taxon>Eukaryota</taxon>
        <taxon>Metazoa</taxon>
        <taxon>Spiralia</taxon>
        <taxon>Lophotrochozoa</taxon>
        <taxon>Platyhelminthes</taxon>
        <taxon>Trematoda</taxon>
        <taxon>Digenea</taxon>
        <taxon>Strigeidida</taxon>
        <taxon>Schistosomatoidea</taxon>
        <taxon>Schistosomatidae</taxon>
        <taxon>Schistosoma</taxon>
    </lineage>
</organism>
<accession>A0A183JF98</accession>
<evidence type="ECO:0000313" key="2">
    <source>
        <dbReference type="Proteomes" id="UP000279833"/>
    </source>
</evidence>
<reference evidence="3" key="1">
    <citation type="submission" date="2016-06" db="UniProtKB">
        <authorList>
            <consortium name="WormBaseParasite"/>
        </authorList>
    </citation>
    <scope>IDENTIFICATION</scope>
</reference>
<dbReference type="WBParaSite" id="SCUD_0000136401-mRNA-1">
    <property type="protein sequence ID" value="SCUD_0000136401-mRNA-1"/>
    <property type="gene ID" value="SCUD_0000136401"/>
</dbReference>